<dbReference type="SUPFAM" id="SSF53448">
    <property type="entry name" value="Nucleotide-diphospho-sugar transferases"/>
    <property type="match status" value="1"/>
</dbReference>
<gene>
    <name evidence="1" type="ORF">METZ01_LOCUS221508</name>
</gene>
<feature type="non-terminal residue" evidence="1">
    <location>
        <position position="27"/>
    </location>
</feature>
<dbReference type="EMBL" id="UINC01052848">
    <property type="protein sequence ID" value="SVB68654.1"/>
    <property type="molecule type" value="Genomic_DNA"/>
</dbReference>
<accession>A0A382G217</accession>
<protein>
    <recommendedName>
        <fullName evidence="2">MobA-like NTP transferase domain-containing protein</fullName>
    </recommendedName>
</protein>
<proteinExistence type="predicted"/>
<dbReference type="InterPro" id="IPR029044">
    <property type="entry name" value="Nucleotide-diphossugar_trans"/>
</dbReference>
<organism evidence="1">
    <name type="scientific">marine metagenome</name>
    <dbReference type="NCBI Taxonomy" id="408172"/>
    <lineage>
        <taxon>unclassified sequences</taxon>
        <taxon>metagenomes</taxon>
        <taxon>ecological metagenomes</taxon>
    </lineage>
</organism>
<name>A0A382G217_9ZZZZ</name>
<dbReference type="AlphaFoldDB" id="A0A382G217"/>
<dbReference type="Gene3D" id="3.90.550.10">
    <property type="entry name" value="Spore Coat Polysaccharide Biosynthesis Protein SpsA, Chain A"/>
    <property type="match status" value="1"/>
</dbReference>
<evidence type="ECO:0008006" key="2">
    <source>
        <dbReference type="Google" id="ProtNLM"/>
    </source>
</evidence>
<sequence length="27" mass="2813">MTIEVIVLAAGRGTRMASSCPKGLHTL</sequence>
<reference evidence="1" key="1">
    <citation type="submission" date="2018-05" db="EMBL/GenBank/DDBJ databases">
        <authorList>
            <person name="Lanie J.A."/>
            <person name="Ng W.-L."/>
            <person name="Kazmierczak K.M."/>
            <person name="Andrzejewski T.M."/>
            <person name="Davidsen T.M."/>
            <person name="Wayne K.J."/>
            <person name="Tettelin H."/>
            <person name="Glass J.I."/>
            <person name="Rusch D."/>
            <person name="Podicherti R."/>
            <person name="Tsui H.-C.T."/>
            <person name="Winkler M.E."/>
        </authorList>
    </citation>
    <scope>NUCLEOTIDE SEQUENCE</scope>
</reference>
<evidence type="ECO:0000313" key="1">
    <source>
        <dbReference type="EMBL" id="SVB68654.1"/>
    </source>
</evidence>